<evidence type="ECO:0000259" key="12">
    <source>
        <dbReference type="Pfam" id="PF07715"/>
    </source>
</evidence>
<dbReference type="Pfam" id="PF13715">
    <property type="entry name" value="CarbopepD_reg_2"/>
    <property type="match status" value="1"/>
</dbReference>
<keyword evidence="7 8" id="KW-0998">Cell outer membrane</keyword>
<evidence type="ECO:0000256" key="10">
    <source>
        <dbReference type="SAM" id="SignalP"/>
    </source>
</evidence>
<dbReference type="Gene3D" id="2.170.130.10">
    <property type="entry name" value="TonB-dependent receptor, plug domain"/>
    <property type="match status" value="1"/>
</dbReference>
<keyword evidence="3 8" id="KW-1134">Transmembrane beta strand</keyword>
<evidence type="ECO:0000256" key="1">
    <source>
        <dbReference type="ARBA" id="ARBA00004571"/>
    </source>
</evidence>
<keyword evidence="5 9" id="KW-0798">TonB box</keyword>
<dbReference type="GO" id="GO:0015344">
    <property type="term" value="F:siderophore uptake transmembrane transporter activity"/>
    <property type="evidence" value="ECO:0007669"/>
    <property type="project" value="TreeGrafter"/>
</dbReference>
<dbReference type="Proteomes" id="UP000031980">
    <property type="component" value="Unassembled WGS sequence"/>
</dbReference>
<feature type="signal peptide" evidence="10">
    <location>
        <begin position="1"/>
        <end position="19"/>
    </location>
</feature>
<evidence type="ECO:0000256" key="2">
    <source>
        <dbReference type="ARBA" id="ARBA00022448"/>
    </source>
</evidence>
<keyword evidence="6 8" id="KW-0472">Membrane</keyword>
<dbReference type="Gene3D" id="2.60.40.1120">
    <property type="entry name" value="Carboxypeptidase-like, regulatory domain"/>
    <property type="match status" value="1"/>
</dbReference>
<evidence type="ECO:0000256" key="5">
    <source>
        <dbReference type="ARBA" id="ARBA00023077"/>
    </source>
</evidence>
<dbReference type="InterPro" id="IPR008969">
    <property type="entry name" value="CarboxyPept-like_regulatory"/>
</dbReference>
<dbReference type="InterPro" id="IPR039426">
    <property type="entry name" value="TonB-dep_rcpt-like"/>
</dbReference>
<evidence type="ECO:0000313" key="13">
    <source>
        <dbReference type="EMBL" id="KIO43904.1"/>
    </source>
</evidence>
<evidence type="ECO:0000313" key="14">
    <source>
        <dbReference type="Proteomes" id="UP000031980"/>
    </source>
</evidence>
<evidence type="ECO:0000256" key="7">
    <source>
        <dbReference type="ARBA" id="ARBA00023237"/>
    </source>
</evidence>
<keyword evidence="14" id="KW-1185">Reference proteome</keyword>
<dbReference type="AlphaFoldDB" id="A0A0C3RFC2"/>
<dbReference type="PANTHER" id="PTHR30069">
    <property type="entry name" value="TONB-DEPENDENT OUTER MEMBRANE RECEPTOR"/>
    <property type="match status" value="1"/>
</dbReference>
<keyword evidence="4 8" id="KW-0812">Transmembrane</keyword>
<dbReference type="InterPro" id="IPR000531">
    <property type="entry name" value="Beta-barrel_TonB"/>
</dbReference>
<name>A0A0C3RFC2_9PORP</name>
<proteinExistence type="inferred from homology"/>
<dbReference type="InterPro" id="IPR012910">
    <property type="entry name" value="Plug_dom"/>
</dbReference>
<reference evidence="13 14" key="1">
    <citation type="submission" date="2014-07" db="EMBL/GenBank/DDBJ databases">
        <title>Porphyromonadaceae bacterium OUH 308042 = ATCC BAA-2681 = DSM 28342 draft genome.</title>
        <authorList>
            <person name="Sydenham T.V."/>
            <person name="Hasman H."/>
            <person name="Justensen U.S."/>
        </authorList>
    </citation>
    <scope>NUCLEOTIDE SEQUENCE [LARGE SCALE GENOMIC DNA]</scope>
    <source>
        <strain evidence="13 14">OUH 308042</strain>
    </source>
</reference>
<keyword evidence="13" id="KW-0675">Receptor</keyword>
<feature type="domain" description="TonB-dependent receptor-like beta-barrel" evidence="11">
    <location>
        <begin position="300"/>
        <end position="729"/>
    </location>
</feature>
<accession>A0A0C3RFC2</accession>
<dbReference type="SUPFAM" id="SSF49464">
    <property type="entry name" value="Carboxypeptidase regulatory domain-like"/>
    <property type="match status" value="1"/>
</dbReference>
<comment type="similarity">
    <text evidence="8 9">Belongs to the TonB-dependent receptor family.</text>
</comment>
<evidence type="ECO:0000256" key="9">
    <source>
        <dbReference type="RuleBase" id="RU003357"/>
    </source>
</evidence>
<evidence type="ECO:0000256" key="8">
    <source>
        <dbReference type="PROSITE-ProRule" id="PRU01360"/>
    </source>
</evidence>
<dbReference type="PANTHER" id="PTHR30069:SF57">
    <property type="entry name" value="TONB-DEPENDENT RECEPTOR"/>
    <property type="match status" value="1"/>
</dbReference>
<organism evidence="13 14">
    <name type="scientific">Sanguibacteroides justesenii</name>
    <dbReference type="NCBI Taxonomy" id="1547597"/>
    <lineage>
        <taxon>Bacteria</taxon>
        <taxon>Pseudomonadati</taxon>
        <taxon>Bacteroidota</taxon>
        <taxon>Bacteroidia</taxon>
        <taxon>Bacteroidales</taxon>
        <taxon>Porphyromonadaceae</taxon>
        <taxon>Sanguibacteroides</taxon>
    </lineage>
</organism>
<dbReference type="GO" id="GO:0009279">
    <property type="term" value="C:cell outer membrane"/>
    <property type="evidence" value="ECO:0007669"/>
    <property type="project" value="UniProtKB-SubCell"/>
</dbReference>
<evidence type="ECO:0000259" key="11">
    <source>
        <dbReference type="Pfam" id="PF00593"/>
    </source>
</evidence>
<comment type="subcellular location">
    <subcellularLocation>
        <location evidence="1 8">Cell outer membrane</location>
        <topology evidence="1 8">Multi-pass membrane protein</topology>
    </subcellularLocation>
</comment>
<dbReference type="InterPro" id="IPR037066">
    <property type="entry name" value="Plug_dom_sf"/>
</dbReference>
<keyword evidence="2 8" id="KW-0813">Transport</keyword>
<gene>
    <name evidence="13" type="ORF">BA92_10920</name>
</gene>
<evidence type="ECO:0000256" key="6">
    <source>
        <dbReference type="ARBA" id="ARBA00023136"/>
    </source>
</evidence>
<dbReference type="EMBL" id="JPIU01000040">
    <property type="protein sequence ID" value="KIO43904.1"/>
    <property type="molecule type" value="Genomic_DNA"/>
</dbReference>
<dbReference type="GO" id="GO:0044718">
    <property type="term" value="P:siderophore transmembrane transport"/>
    <property type="evidence" value="ECO:0007669"/>
    <property type="project" value="TreeGrafter"/>
</dbReference>
<dbReference type="Pfam" id="PF00593">
    <property type="entry name" value="TonB_dep_Rec_b-barrel"/>
    <property type="match status" value="1"/>
</dbReference>
<dbReference type="Pfam" id="PF07715">
    <property type="entry name" value="Plug"/>
    <property type="match status" value="1"/>
</dbReference>
<feature type="domain" description="TonB-dependent receptor plug" evidence="12">
    <location>
        <begin position="128"/>
        <end position="234"/>
    </location>
</feature>
<protein>
    <submittedName>
        <fullName evidence="13">TonB-dependent receptor</fullName>
    </submittedName>
</protein>
<feature type="chain" id="PRO_5002169244" evidence="10">
    <location>
        <begin position="20"/>
        <end position="766"/>
    </location>
</feature>
<dbReference type="SUPFAM" id="SSF56935">
    <property type="entry name" value="Porins"/>
    <property type="match status" value="1"/>
</dbReference>
<evidence type="ECO:0000256" key="4">
    <source>
        <dbReference type="ARBA" id="ARBA00022692"/>
    </source>
</evidence>
<keyword evidence="10" id="KW-0732">Signal</keyword>
<evidence type="ECO:0000256" key="3">
    <source>
        <dbReference type="ARBA" id="ARBA00022452"/>
    </source>
</evidence>
<comment type="caution">
    <text evidence="13">The sequence shown here is derived from an EMBL/GenBank/DDBJ whole genome shotgun (WGS) entry which is preliminary data.</text>
</comment>
<dbReference type="PROSITE" id="PS52016">
    <property type="entry name" value="TONB_DEPENDENT_REC_3"/>
    <property type="match status" value="1"/>
</dbReference>
<dbReference type="Gene3D" id="2.40.170.20">
    <property type="entry name" value="TonB-dependent receptor, beta-barrel domain"/>
    <property type="match status" value="1"/>
</dbReference>
<sequence length="766" mass="86713">MKHIYILTLFLTFVLPGFADEENSNPKSDANIMGHVINKETKEHIPFLSVFLKDTHIGTYTDETGHYFLKNLPAGKHTLRVQGIGYKSVEKDVFLEKGKTLEINFEISEDNIMLEGSVVTANRNETSRKEAPVVINVLTPKIFENTNSFCLAQGLNFQPGLRVENNCQNCGFQQVRINGLDGPYTQILIDSRPSFSSLSGVYGLEQIPVNMIERVEIMRGGGSALFGSNAIAGTINIITKEPLYNFFQISHNLSAIDGESFDNVTNFNGAITNEQKTTGAYLFGMVRDRQGYDHDKDGFTELGKLNNTSLGFRTYYKPTNYSKITLEYHHIKEFRRGGNLLDKPPHETDITEQAEHNIHGGGVNYTFNSSDYKHHLNVYTSLQNIGRKSYYGADRDTAAYGKTTDITFVGGVQYSYDFNHFLFLPSELTTGFEYSYDKLTDIMLGYNRDLNQEIYVYSLYLQNEWKTGHLSFLIGGRMDKNSAVDNPIFSPRLNIRYSPIDAINLRASYSEGFRAPQTYDEDLHVAAVNNEVAIIQVAKDLKTERSKSYSASIDYYATYGSTQLNLLVEGFYTNLRHIFVLEPLGPDKDGNIIYERRNGNEAIVKGINVEGKIVPHYKAQIQFGATLQSSKYDRSRAWTDDPEAEKTRKLLRSPDTYGYLTTNFIPFKNFSFSLSGTYTGPMYIGHEKGYIEKSILKKTSSFYDATLKLNYDIKFNNYTVQVSGGVQNLFDSYQNDFDKGANRDSKYIYGPGLPRTYFAGVKFGIF</sequence>
<dbReference type="InterPro" id="IPR036942">
    <property type="entry name" value="Beta-barrel_TonB_sf"/>
</dbReference>
<dbReference type="RefSeq" id="WP_041505374.1">
    <property type="nucleotide sequence ID" value="NZ_JPIU01000040.1"/>
</dbReference>